<evidence type="ECO:0000313" key="2">
    <source>
        <dbReference type="EMBL" id="KAK7938774.1"/>
    </source>
</evidence>
<sequence>MRPAPLQQLPSRVSQVTDRTDTEKEGKCLWSRADTRLDSDSRPVSRVSQDQIVSEETLEKRLKTNTQSGGIRKQTAASSLRSEQLGSSFKGKPDPGPSKQEHGLSSSSITRTTDAPDGSHTKHATDQLQSLSSGSQHQLQD</sequence>
<proteinExistence type="predicted"/>
<keyword evidence="3" id="KW-1185">Reference proteome</keyword>
<gene>
    <name evidence="2" type="ORF">WMY93_002100</name>
</gene>
<feature type="compositionally biased region" description="Polar residues" evidence="1">
    <location>
        <begin position="8"/>
        <end position="17"/>
    </location>
</feature>
<reference evidence="3" key="1">
    <citation type="submission" date="2024-04" db="EMBL/GenBank/DDBJ databases">
        <title>Salinicola lusitanus LLJ914,a marine bacterium isolated from the Okinawa Trough.</title>
        <authorList>
            <person name="Li J."/>
        </authorList>
    </citation>
    <scope>NUCLEOTIDE SEQUENCE [LARGE SCALE GENOMIC DNA]</scope>
</reference>
<evidence type="ECO:0000256" key="1">
    <source>
        <dbReference type="SAM" id="MobiDB-lite"/>
    </source>
</evidence>
<feature type="compositionally biased region" description="Low complexity" evidence="1">
    <location>
        <begin position="127"/>
        <end position="141"/>
    </location>
</feature>
<feature type="region of interest" description="Disordered" evidence="1">
    <location>
        <begin position="1"/>
        <end position="141"/>
    </location>
</feature>
<organism evidence="2 3">
    <name type="scientific">Mugilogobius chulae</name>
    <name type="common">yellowstripe goby</name>
    <dbReference type="NCBI Taxonomy" id="88201"/>
    <lineage>
        <taxon>Eukaryota</taxon>
        <taxon>Metazoa</taxon>
        <taxon>Chordata</taxon>
        <taxon>Craniata</taxon>
        <taxon>Vertebrata</taxon>
        <taxon>Euteleostomi</taxon>
        <taxon>Actinopterygii</taxon>
        <taxon>Neopterygii</taxon>
        <taxon>Teleostei</taxon>
        <taxon>Neoteleostei</taxon>
        <taxon>Acanthomorphata</taxon>
        <taxon>Gobiaria</taxon>
        <taxon>Gobiiformes</taxon>
        <taxon>Gobioidei</taxon>
        <taxon>Gobiidae</taxon>
        <taxon>Gobionellinae</taxon>
        <taxon>Mugilogobius</taxon>
    </lineage>
</organism>
<feature type="compositionally biased region" description="Polar residues" evidence="1">
    <location>
        <begin position="64"/>
        <end position="87"/>
    </location>
</feature>
<dbReference type="AlphaFoldDB" id="A0AAW0Q3R6"/>
<feature type="compositionally biased region" description="Basic and acidic residues" evidence="1">
    <location>
        <begin position="18"/>
        <end position="43"/>
    </location>
</feature>
<feature type="compositionally biased region" description="Polar residues" evidence="1">
    <location>
        <begin position="103"/>
        <end position="113"/>
    </location>
</feature>
<protein>
    <submittedName>
        <fullName evidence="2">Uncharacterized protein</fullName>
    </submittedName>
</protein>
<dbReference type="EMBL" id="JBBPFD010000002">
    <property type="protein sequence ID" value="KAK7938774.1"/>
    <property type="molecule type" value="Genomic_DNA"/>
</dbReference>
<name>A0AAW0Q3R6_9GOBI</name>
<evidence type="ECO:0000313" key="3">
    <source>
        <dbReference type="Proteomes" id="UP001460270"/>
    </source>
</evidence>
<dbReference type="Proteomes" id="UP001460270">
    <property type="component" value="Unassembled WGS sequence"/>
</dbReference>
<comment type="caution">
    <text evidence="2">The sequence shown here is derived from an EMBL/GenBank/DDBJ whole genome shotgun (WGS) entry which is preliminary data.</text>
</comment>
<accession>A0AAW0Q3R6</accession>